<dbReference type="GO" id="GO:0006487">
    <property type="term" value="P:protein N-linked glycosylation"/>
    <property type="evidence" value="ECO:0007669"/>
    <property type="project" value="TreeGrafter"/>
</dbReference>
<evidence type="ECO:0000256" key="5">
    <source>
        <dbReference type="ARBA" id="ARBA00022968"/>
    </source>
</evidence>
<evidence type="ECO:0000256" key="3">
    <source>
        <dbReference type="ARBA" id="ARBA00022676"/>
    </source>
</evidence>
<dbReference type="PIRSF" id="PIRSF018153">
    <property type="entry name" value="Glyco_trans_15"/>
    <property type="match status" value="1"/>
</dbReference>
<sequence length="395" mass="47264">MRSARLFIALGAVFTFLFVFAVRNTDSDTFKRFTTTPVEEETTTEEGESYEQDPYVPGMTPELNSKLQKYKRANATFVTLARNEDLEHLLPSIRSIQDRFNSRYHYDWVFLNNKEFSDEFKILTSRLITGEAKYGLINESHWSYPDWIDQKKAAETRKQMKADDIIYGDNEQYRHMCRFESGFFFHHPLMQQYRYYWRVEPETNLYCDINYDVFKFMKDNDKKYGWTISITEFEATIKTLWKTTKDFLSQYPEALHENRLEKFVSFNNLDTYSLCHFWSNFEIADMEFWRGETYSKYFEHLDKAGGFFYERWGDAPVHSIAASLFLDKDDIHYFDDIGYRHPPFYHCPADQSQKGLSCACMPEKTFDWHGSSCLRDYLRAKDIKFDEEYNKKKTT</sequence>
<comment type="similarity">
    <text evidence="2">Belongs to the glycosyltransferase 15 family.</text>
</comment>
<evidence type="ECO:0000256" key="2">
    <source>
        <dbReference type="ARBA" id="ARBA00007677"/>
    </source>
</evidence>
<dbReference type="InterPro" id="IPR002685">
    <property type="entry name" value="Glyco_trans_15"/>
</dbReference>
<proteinExistence type="inferred from homology"/>
<organism evidence="8 9">
    <name type="scientific">Sugiyamaella lignohabitans</name>
    <dbReference type="NCBI Taxonomy" id="796027"/>
    <lineage>
        <taxon>Eukaryota</taxon>
        <taxon>Fungi</taxon>
        <taxon>Dikarya</taxon>
        <taxon>Ascomycota</taxon>
        <taxon>Saccharomycotina</taxon>
        <taxon>Dipodascomycetes</taxon>
        <taxon>Dipodascales</taxon>
        <taxon>Trichomonascaceae</taxon>
        <taxon>Sugiyamaella</taxon>
    </lineage>
</organism>
<dbReference type="SUPFAM" id="SSF53448">
    <property type="entry name" value="Nucleotide-diphospho-sugar transferases"/>
    <property type="match status" value="1"/>
</dbReference>
<dbReference type="KEGG" id="slb:AWJ20_2483"/>
<dbReference type="Gene3D" id="3.90.550.10">
    <property type="entry name" value="Spore Coat Polysaccharide Biosynthesis Protein SpsA, Chain A"/>
    <property type="match status" value="1"/>
</dbReference>
<reference evidence="8 9" key="1">
    <citation type="submission" date="2016-02" db="EMBL/GenBank/DDBJ databases">
        <title>Complete genome sequence and transcriptome regulation of the pentose utilising yeast Sugiyamaella lignohabitans.</title>
        <authorList>
            <person name="Bellasio M."/>
            <person name="Peymann A."/>
            <person name="Valli M."/>
            <person name="Sipitzky M."/>
            <person name="Graf A."/>
            <person name="Sauer M."/>
            <person name="Marx H."/>
            <person name="Mattanovich D."/>
        </authorList>
    </citation>
    <scope>NUCLEOTIDE SEQUENCE [LARGE SCALE GENOMIC DNA]</scope>
    <source>
        <strain evidence="8 9">CBS 10342</strain>
    </source>
</reference>
<keyword evidence="4 8" id="KW-0808">Transferase</keyword>
<evidence type="ECO:0000256" key="6">
    <source>
        <dbReference type="PIRSR" id="PIRSR018153-1"/>
    </source>
</evidence>
<dbReference type="Pfam" id="PF01793">
    <property type="entry name" value="Glyco_transf_15"/>
    <property type="match status" value="1"/>
</dbReference>
<dbReference type="GO" id="GO:0006493">
    <property type="term" value="P:protein O-linked glycosylation"/>
    <property type="evidence" value="ECO:0007669"/>
    <property type="project" value="TreeGrafter"/>
</dbReference>
<feature type="signal peptide" evidence="7">
    <location>
        <begin position="1"/>
        <end position="21"/>
    </location>
</feature>
<keyword evidence="5" id="KW-0735">Signal-anchor</keyword>
<evidence type="ECO:0000256" key="1">
    <source>
        <dbReference type="ARBA" id="ARBA00004606"/>
    </source>
</evidence>
<dbReference type="GeneID" id="30034399"/>
<dbReference type="PANTHER" id="PTHR31121:SF6">
    <property type="entry name" value="ALPHA-1,2 MANNOSYLTRANSFERASE KTR1"/>
    <property type="match status" value="1"/>
</dbReference>
<dbReference type="Proteomes" id="UP000189580">
    <property type="component" value="Chromosome b"/>
</dbReference>
<dbReference type="GO" id="GO:0000032">
    <property type="term" value="P:cell wall mannoprotein biosynthetic process"/>
    <property type="evidence" value="ECO:0007669"/>
    <property type="project" value="TreeGrafter"/>
</dbReference>
<gene>
    <name evidence="8" type="primary">KTR1</name>
    <name evidence="8" type="ORF">AWJ20_2483</name>
</gene>
<dbReference type="OrthoDB" id="439943at2759"/>
<dbReference type="GO" id="GO:0005794">
    <property type="term" value="C:Golgi apparatus"/>
    <property type="evidence" value="ECO:0007669"/>
    <property type="project" value="TreeGrafter"/>
</dbReference>
<protein>
    <submittedName>
        <fullName evidence="8">Alpha-1,2-mannosyltransferase KTR1</fullName>
    </submittedName>
</protein>
<dbReference type="GO" id="GO:0016020">
    <property type="term" value="C:membrane"/>
    <property type="evidence" value="ECO:0007669"/>
    <property type="project" value="UniProtKB-SubCell"/>
</dbReference>
<name>A0A161HGI7_9ASCO</name>
<feature type="active site" description="Nucleophile" evidence="6">
    <location>
        <position position="282"/>
    </location>
</feature>
<keyword evidence="3 8" id="KW-0328">Glycosyltransferase</keyword>
<evidence type="ECO:0000313" key="9">
    <source>
        <dbReference type="Proteomes" id="UP000189580"/>
    </source>
</evidence>
<keyword evidence="7" id="KW-0732">Signal</keyword>
<accession>A0A161HGI7</accession>
<evidence type="ECO:0000256" key="4">
    <source>
        <dbReference type="ARBA" id="ARBA00022679"/>
    </source>
</evidence>
<dbReference type="PANTHER" id="PTHR31121">
    <property type="entry name" value="ALPHA-1,2 MANNOSYLTRANSFERASE KTR1"/>
    <property type="match status" value="1"/>
</dbReference>
<keyword evidence="5" id="KW-0812">Transmembrane</keyword>
<dbReference type="EMBL" id="CP014503">
    <property type="protein sequence ID" value="ANB14870.1"/>
    <property type="molecule type" value="Genomic_DNA"/>
</dbReference>
<keyword evidence="9" id="KW-1185">Reference proteome</keyword>
<dbReference type="FunFam" id="3.90.550.10:FF:000051">
    <property type="entry name" value="Alpha-1,2-mannosyltransferase (Ktr4)"/>
    <property type="match status" value="1"/>
</dbReference>
<dbReference type="AlphaFoldDB" id="A0A161HGI7"/>
<dbReference type="GO" id="GO:0000026">
    <property type="term" value="F:alpha-1,2-mannosyltransferase activity"/>
    <property type="evidence" value="ECO:0007669"/>
    <property type="project" value="TreeGrafter"/>
</dbReference>
<evidence type="ECO:0000313" key="8">
    <source>
        <dbReference type="EMBL" id="ANB14870.1"/>
    </source>
</evidence>
<comment type="subcellular location">
    <subcellularLocation>
        <location evidence="1">Membrane</location>
        <topology evidence="1">Single-pass type II membrane protein</topology>
    </subcellularLocation>
</comment>
<dbReference type="InterPro" id="IPR029044">
    <property type="entry name" value="Nucleotide-diphossugar_trans"/>
</dbReference>
<evidence type="ECO:0000256" key="7">
    <source>
        <dbReference type="SAM" id="SignalP"/>
    </source>
</evidence>
<dbReference type="RefSeq" id="XP_018737347.1">
    <property type="nucleotide sequence ID" value="XM_018879429.1"/>
</dbReference>
<feature type="chain" id="PRO_5007823197" evidence="7">
    <location>
        <begin position="22"/>
        <end position="395"/>
    </location>
</feature>